<evidence type="ECO:0000259" key="3">
    <source>
        <dbReference type="PROSITE" id="PS50030"/>
    </source>
</evidence>
<dbReference type="eggNOG" id="KOG1124">
    <property type="taxonomic scope" value="Eukaryota"/>
</dbReference>
<dbReference type="InterPro" id="IPR011990">
    <property type="entry name" value="TPR-like_helical_dom_sf"/>
</dbReference>
<feature type="region of interest" description="Disordered" evidence="2">
    <location>
        <begin position="325"/>
        <end position="420"/>
    </location>
</feature>
<dbReference type="SUPFAM" id="SSF46565">
    <property type="entry name" value="Chaperone J-domain"/>
    <property type="match status" value="1"/>
</dbReference>
<feature type="domain" description="UBA" evidence="3">
    <location>
        <begin position="200"/>
        <end position="242"/>
    </location>
</feature>
<organism evidence="4 5">
    <name type="scientific">Coprinopsis cinerea (strain Okayama-7 / 130 / ATCC MYA-4618 / FGSC 9003)</name>
    <name type="common">Inky cap fungus</name>
    <name type="synonym">Hormographiella aspergillata</name>
    <dbReference type="NCBI Taxonomy" id="240176"/>
    <lineage>
        <taxon>Eukaryota</taxon>
        <taxon>Fungi</taxon>
        <taxon>Dikarya</taxon>
        <taxon>Basidiomycota</taxon>
        <taxon>Agaricomycotina</taxon>
        <taxon>Agaricomycetes</taxon>
        <taxon>Agaricomycetidae</taxon>
        <taxon>Agaricales</taxon>
        <taxon>Agaricineae</taxon>
        <taxon>Psathyrellaceae</taxon>
        <taxon>Coprinopsis</taxon>
    </lineage>
</organism>
<dbReference type="RefSeq" id="XP_001829489.2">
    <property type="nucleotide sequence ID" value="XM_001829437.2"/>
</dbReference>
<dbReference type="InterPro" id="IPR009060">
    <property type="entry name" value="UBA-like_sf"/>
</dbReference>
<dbReference type="AlphaFoldDB" id="A8N3M3"/>
<dbReference type="VEuPathDB" id="FungiDB:CC1G_00668"/>
<feature type="region of interest" description="Disordered" evidence="2">
    <location>
        <begin position="658"/>
        <end position="695"/>
    </location>
</feature>
<dbReference type="PANTHER" id="PTHR23172">
    <property type="entry name" value="AUXILIN/CYCLIN G-ASSOCIATED KINASE-RELATED"/>
    <property type="match status" value="1"/>
</dbReference>
<dbReference type="InterPro" id="IPR015940">
    <property type="entry name" value="UBA"/>
</dbReference>
<dbReference type="GO" id="GO:0031982">
    <property type="term" value="C:vesicle"/>
    <property type="evidence" value="ECO:0007669"/>
    <property type="project" value="TreeGrafter"/>
</dbReference>
<dbReference type="InParanoid" id="A8N3M3"/>
<feature type="repeat" description="TPR" evidence="1">
    <location>
        <begin position="475"/>
        <end position="508"/>
    </location>
</feature>
<feature type="compositionally biased region" description="Basic and acidic residues" evidence="2">
    <location>
        <begin position="255"/>
        <end position="274"/>
    </location>
</feature>
<feature type="compositionally biased region" description="Polar residues" evidence="2">
    <location>
        <begin position="168"/>
        <end position="199"/>
    </location>
</feature>
<dbReference type="eggNOG" id="KOG0431">
    <property type="taxonomic scope" value="Eukaryota"/>
</dbReference>
<dbReference type="OMA" id="MLPDKHP"/>
<dbReference type="PROSITE" id="PS50005">
    <property type="entry name" value="TPR"/>
    <property type="match status" value="1"/>
</dbReference>
<dbReference type="Gene3D" id="1.10.8.10">
    <property type="entry name" value="DNA helicase RuvA subunit, C-terminal domain"/>
    <property type="match status" value="1"/>
</dbReference>
<feature type="compositionally biased region" description="Low complexity" evidence="2">
    <location>
        <begin position="19"/>
        <end position="46"/>
    </location>
</feature>
<evidence type="ECO:0000256" key="2">
    <source>
        <dbReference type="SAM" id="MobiDB-lite"/>
    </source>
</evidence>
<accession>A8N3M3</accession>
<feature type="region of interest" description="Disordered" evidence="2">
    <location>
        <begin position="1"/>
        <end position="207"/>
    </location>
</feature>
<dbReference type="GO" id="GO:0005737">
    <property type="term" value="C:cytoplasm"/>
    <property type="evidence" value="ECO:0007669"/>
    <property type="project" value="TreeGrafter"/>
</dbReference>
<proteinExistence type="predicted"/>
<feature type="region of interest" description="Disordered" evidence="2">
    <location>
        <begin position="551"/>
        <end position="570"/>
    </location>
</feature>
<comment type="caution">
    <text evidence="4">The sequence shown here is derived from an EMBL/GenBank/DDBJ whole genome shotgun (WGS) entry which is preliminary data.</text>
</comment>
<feature type="compositionally biased region" description="Low complexity" evidence="2">
    <location>
        <begin position="658"/>
        <end position="676"/>
    </location>
</feature>
<dbReference type="GeneID" id="6005919"/>
<dbReference type="SUPFAM" id="SSF48452">
    <property type="entry name" value="TPR-like"/>
    <property type="match status" value="1"/>
</dbReference>
<dbReference type="InterPro" id="IPR036869">
    <property type="entry name" value="J_dom_sf"/>
</dbReference>
<evidence type="ECO:0000313" key="4">
    <source>
        <dbReference type="EMBL" id="EAU92449.2"/>
    </source>
</evidence>
<dbReference type="Gene3D" id="1.10.287.110">
    <property type="entry name" value="DnaJ domain"/>
    <property type="match status" value="1"/>
</dbReference>
<dbReference type="STRING" id="240176.A8N3M3"/>
<dbReference type="PANTHER" id="PTHR23172:SF19">
    <property type="entry name" value="J DOMAIN-CONTAINING PROTEIN"/>
    <property type="match status" value="1"/>
</dbReference>
<dbReference type="Proteomes" id="UP000001861">
    <property type="component" value="Unassembled WGS sequence"/>
</dbReference>
<feature type="compositionally biased region" description="Polar residues" evidence="2">
    <location>
        <begin position="243"/>
        <end position="253"/>
    </location>
</feature>
<dbReference type="PROSITE" id="PS50030">
    <property type="entry name" value="UBA"/>
    <property type="match status" value="1"/>
</dbReference>
<keyword evidence="5" id="KW-1185">Reference proteome</keyword>
<dbReference type="GO" id="GO:0072583">
    <property type="term" value="P:clathrin-dependent endocytosis"/>
    <property type="evidence" value="ECO:0007669"/>
    <property type="project" value="TreeGrafter"/>
</dbReference>
<feature type="region of interest" description="Disordered" evidence="2">
    <location>
        <begin position="437"/>
        <end position="472"/>
    </location>
</feature>
<dbReference type="Gene3D" id="1.25.40.10">
    <property type="entry name" value="Tetratricopeptide repeat domain"/>
    <property type="match status" value="1"/>
</dbReference>
<dbReference type="HOGENOM" id="CLU_005723_1_1_1"/>
<dbReference type="OrthoDB" id="1717591at2759"/>
<protein>
    <submittedName>
        <fullName evidence="4">UBA domain-containing protein 7</fullName>
    </submittedName>
</protein>
<feature type="compositionally biased region" description="Acidic residues" evidence="2">
    <location>
        <begin position="557"/>
        <end position="569"/>
    </location>
</feature>
<feature type="compositionally biased region" description="Polar residues" evidence="2">
    <location>
        <begin position="62"/>
        <end position="81"/>
    </location>
</feature>
<keyword evidence="1" id="KW-0802">TPR repeat</keyword>
<evidence type="ECO:0000256" key="1">
    <source>
        <dbReference type="PROSITE-ProRule" id="PRU00339"/>
    </source>
</evidence>
<gene>
    <name evidence="4" type="ORF">CC1G_00668</name>
</gene>
<feature type="compositionally biased region" description="Low complexity" evidence="2">
    <location>
        <begin position="92"/>
        <end position="102"/>
    </location>
</feature>
<dbReference type="EMBL" id="AACS02000001">
    <property type="protein sequence ID" value="EAU92449.2"/>
    <property type="molecule type" value="Genomic_DNA"/>
</dbReference>
<dbReference type="KEGG" id="cci:CC1G_00668"/>
<dbReference type="SUPFAM" id="SSF46934">
    <property type="entry name" value="UBA-like"/>
    <property type="match status" value="1"/>
</dbReference>
<feature type="region of interest" description="Disordered" evidence="2">
    <location>
        <begin position="235"/>
        <end position="298"/>
    </location>
</feature>
<dbReference type="InterPro" id="IPR019734">
    <property type="entry name" value="TPR_rpt"/>
</dbReference>
<sequence length="815" mass="87058">MSANKSNGNAANLTMAERAALAQKQKLASQSPASGTTGSTSIAATTIDDDDWGLGDFGAPSKPSTQPQFAPQPKPSSTQDSLLGFDDDVSPTTSQTTTQKATGSLWDIDDFASPPSKPQEHVDNPDLDFDFGNREDRDFSSTSNTAAQEHGEDDILGMLSKPVEAVRASQQKPANGGYSHSTTPSPQPLPSRSNATRSSSPPPHILGQIVEMGFSVAQAKAALARTETGTDVQAALDMLLGEGSNNPSRSVTPASDRRRPGAGERGYSDEDVQPRRRPAQPQREGSSGTGTPNAEKLIAQASEIGLSVLSKASLFWKEGKEKVQKAYVEASGSVASGTRDTRPKWMQDAGEGSSQPPQRYNEERGAVGSSFRDGDDDYEPSSAFADSPVSSGFNRKQAPPPPQQQRAQQPEPDLFSSEPAEPKIYVSPFRRKKVDLSAPSAPVAEPSRALPPRAAPAPKPKRHLPSCSPSNLSRVVQHKTKGTDAFKLGQFSVAAEEYSKAITLLPSNHLLLVPLHTNRAIARIKCGECKAAIEDASGALSIIGSQKGWESWHPSDEEGGWELENNDSEADGRGGYTVARSKGAEWSDSWGRGVDLKDGWVKAVKRRAEAFEGLEKWKDARKDWEILAGGGGGGWVDANTRQEAVRGLGRCKKMLDAATAGDSAGSSRPAAPAAPKVKPRPRPTPPASTNTAPGVAVQAYRAQIKEAEAEDALKHTLKDSVEAKLEAWKKGKETNLRALLASLDVILWDEVLKEMGKKPGMADLISSGGVKKWYMKAVSRVHPDKLNSNNSTVEQRMIAGGVFGALNEAWLAFKP</sequence>
<dbReference type="GO" id="GO:0030276">
    <property type="term" value="F:clathrin binding"/>
    <property type="evidence" value="ECO:0007669"/>
    <property type="project" value="TreeGrafter"/>
</dbReference>
<name>A8N3M3_COPC7</name>
<feature type="compositionally biased region" description="Polar residues" evidence="2">
    <location>
        <begin position="1"/>
        <end position="12"/>
    </location>
</feature>
<evidence type="ECO:0000313" key="5">
    <source>
        <dbReference type="Proteomes" id="UP000001861"/>
    </source>
</evidence>
<reference evidence="4 5" key="1">
    <citation type="journal article" date="2010" name="Proc. Natl. Acad. Sci. U.S.A.">
        <title>Insights into evolution of multicellular fungi from the assembled chromosomes of the mushroom Coprinopsis cinerea (Coprinus cinereus).</title>
        <authorList>
            <person name="Stajich J.E."/>
            <person name="Wilke S.K."/>
            <person name="Ahren D."/>
            <person name="Au C.H."/>
            <person name="Birren B.W."/>
            <person name="Borodovsky M."/>
            <person name="Burns C."/>
            <person name="Canback B."/>
            <person name="Casselton L.A."/>
            <person name="Cheng C.K."/>
            <person name="Deng J."/>
            <person name="Dietrich F.S."/>
            <person name="Fargo D.C."/>
            <person name="Farman M.L."/>
            <person name="Gathman A.C."/>
            <person name="Goldberg J."/>
            <person name="Guigo R."/>
            <person name="Hoegger P.J."/>
            <person name="Hooker J.B."/>
            <person name="Huggins A."/>
            <person name="James T.Y."/>
            <person name="Kamada T."/>
            <person name="Kilaru S."/>
            <person name="Kodira C."/>
            <person name="Kues U."/>
            <person name="Kupfer D."/>
            <person name="Kwan H.S."/>
            <person name="Lomsadze A."/>
            <person name="Li W."/>
            <person name="Lilly W.W."/>
            <person name="Ma L.J."/>
            <person name="Mackey A.J."/>
            <person name="Manning G."/>
            <person name="Martin F."/>
            <person name="Muraguchi H."/>
            <person name="Natvig D.O."/>
            <person name="Palmerini H."/>
            <person name="Ramesh M.A."/>
            <person name="Rehmeyer C.J."/>
            <person name="Roe B.A."/>
            <person name="Shenoy N."/>
            <person name="Stanke M."/>
            <person name="Ter-Hovhannisyan V."/>
            <person name="Tunlid A."/>
            <person name="Velagapudi R."/>
            <person name="Vision T.J."/>
            <person name="Zeng Q."/>
            <person name="Zolan M.E."/>
            <person name="Pukkila P.J."/>
        </authorList>
    </citation>
    <scope>NUCLEOTIDE SEQUENCE [LARGE SCALE GENOMIC DNA]</scope>
    <source>
        <strain evidence="5">Okayama-7 / 130 / ATCC MYA-4618 / FGSC 9003</strain>
    </source>
</reference>
<dbReference type="GO" id="GO:0072318">
    <property type="term" value="P:clathrin coat disassembly"/>
    <property type="evidence" value="ECO:0007669"/>
    <property type="project" value="TreeGrafter"/>
</dbReference>